<keyword evidence="3" id="KW-1133">Transmembrane helix</keyword>
<comment type="similarity">
    <text evidence="1">Belongs to the TMEM53 family.</text>
</comment>
<comment type="caution">
    <text evidence="7">The sequence shown here is derived from an EMBL/GenBank/DDBJ whole genome shotgun (WGS) entry which is preliminary data.</text>
</comment>
<keyword evidence="2" id="KW-0812">Transmembrane</keyword>
<accession>A0A8H6VLK0</accession>
<dbReference type="EMBL" id="JABCIY010000053">
    <property type="protein sequence ID" value="KAF7194802.1"/>
    <property type="molecule type" value="Genomic_DNA"/>
</dbReference>
<keyword evidence="4" id="KW-0472">Membrane</keyword>
<dbReference type="SUPFAM" id="SSF53474">
    <property type="entry name" value="alpha/beta-Hydrolases"/>
    <property type="match status" value="1"/>
</dbReference>
<dbReference type="AlphaFoldDB" id="A0A8H6VLK0"/>
<name>A0A8H6VLK0_9PEZI</name>
<evidence type="ECO:0000256" key="1">
    <source>
        <dbReference type="ARBA" id="ARBA00007387"/>
    </source>
</evidence>
<dbReference type="Proteomes" id="UP000660729">
    <property type="component" value="Unassembled WGS sequence"/>
</dbReference>
<evidence type="ECO:0000313" key="8">
    <source>
        <dbReference type="Proteomes" id="UP000660729"/>
    </source>
</evidence>
<evidence type="ECO:0000313" key="7">
    <source>
        <dbReference type="EMBL" id="KAF7194802.1"/>
    </source>
</evidence>
<gene>
    <name evidence="7" type="ORF">HII31_03869</name>
</gene>
<dbReference type="Gene3D" id="3.40.50.1820">
    <property type="entry name" value="alpha/beta hydrolase"/>
    <property type="match status" value="1"/>
</dbReference>
<organism evidence="7 8">
    <name type="scientific">Pseudocercospora fuligena</name>
    <dbReference type="NCBI Taxonomy" id="685502"/>
    <lineage>
        <taxon>Eukaryota</taxon>
        <taxon>Fungi</taxon>
        <taxon>Dikarya</taxon>
        <taxon>Ascomycota</taxon>
        <taxon>Pezizomycotina</taxon>
        <taxon>Dothideomycetes</taxon>
        <taxon>Dothideomycetidae</taxon>
        <taxon>Mycosphaerellales</taxon>
        <taxon>Mycosphaerellaceae</taxon>
        <taxon>Pseudocercospora</taxon>
    </lineage>
</organism>
<dbReference type="InterPro" id="IPR029058">
    <property type="entry name" value="AB_hydrolase_fold"/>
</dbReference>
<evidence type="ECO:0000256" key="6">
    <source>
        <dbReference type="ARBA" id="ARBA00034303"/>
    </source>
</evidence>
<dbReference type="GO" id="GO:0005640">
    <property type="term" value="C:nuclear outer membrane"/>
    <property type="evidence" value="ECO:0007669"/>
    <property type="project" value="UniProtKB-SubCell"/>
</dbReference>
<reference evidence="7" key="1">
    <citation type="submission" date="2020-04" db="EMBL/GenBank/DDBJ databases">
        <title>Draft genome resource of the tomato pathogen Pseudocercospora fuligena.</title>
        <authorList>
            <person name="Zaccaron A."/>
        </authorList>
    </citation>
    <scope>NUCLEOTIDE SEQUENCE</scope>
    <source>
        <strain evidence="7">PF001</strain>
    </source>
</reference>
<dbReference type="InterPro" id="IPR008547">
    <property type="entry name" value="DUF829_TMEM53"/>
</dbReference>
<evidence type="ECO:0000256" key="3">
    <source>
        <dbReference type="ARBA" id="ARBA00022989"/>
    </source>
</evidence>
<proteinExistence type="inferred from homology"/>
<dbReference type="PANTHER" id="PTHR12265">
    <property type="entry name" value="TRANSMEMBRANE PROTEIN 53"/>
    <property type="match status" value="1"/>
</dbReference>
<dbReference type="OrthoDB" id="77878at2759"/>
<keyword evidence="5" id="KW-0539">Nucleus</keyword>
<evidence type="ECO:0000256" key="2">
    <source>
        <dbReference type="ARBA" id="ARBA00022692"/>
    </source>
</evidence>
<evidence type="ECO:0000256" key="5">
    <source>
        <dbReference type="ARBA" id="ARBA00023242"/>
    </source>
</evidence>
<dbReference type="Pfam" id="PF05705">
    <property type="entry name" value="DUF829"/>
    <property type="match status" value="1"/>
</dbReference>
<sequence>MPKPSGIEGFRPLSDSISVYRPEGATAPGRTPTVIVICSWMAAAPKHIAKYTTEYQKLFPLATILLIQSSMIDMTASDAKMVKRLEMARHVIEFDAFDANGDKSGNIFLHAFSNGGGTVATHLASSLWNSRHKKPTRIWNKIIFECLPGRPRAEQGVTAISYSLPSNWLIRIIGRFLIRVYIYSGLFLCWLLRREDMLTRERRRLNAIPSNTPSQTTPRTSRLFRGRSLDDRALWDPAVPRLYMYSKADPIVSEIDCHDHAVEARQVGFKEVREEVFEKAPHCGLPREDHERYWNIVSEWMNPIKQA</sequence>
<protein>
    <submittedName>
        <fullName evidence="7">Uncharacterized protein</fullName>
    </submittedName>
</protein>
<dbReference type="PANTHER" id="PTHR12265:SF30">
    <property type="entry name" value="TRANSMEMBRANE PROTEIN 53"/>
    <property type="match status" value="1"/>
</dbReference>
<evidence type="ECO:0000256" key="4">
    <source>
        <dbReference type="ARBA" id="ARBA00023136"/>
    </source>
</evidence>
<keyword evidence="8" id="KW-1185">Reference proteome</keyword>
<comment type="subcellular location">
    <subcellularLocation>
        <location evidence="6">Nucleus outer membrane</location>
        <topology evidence="6">Single-pass membrane protein</topology>
    </subcellularLocation>
</comment>